<feature type="compositionally biased region" description="Low complexity" evidence="1">
    <location>
        <begin position="237"/>
        <end position="255"/>
    </location>
</feature>
<feature type="compositionally biased region" description="Polar residues" evidence="1">
    <location>
        <begin position="166"/>
        <end position="175"/>
    </location>
</feature>
<protein>
    <recommendedName>
        <fullName evidence="4">Prenylated Rab acceptor 1</fullName>
    </recommendedName>
</protein>
<feature type="compositionally biased region" description="Basic and acidic residues" evidence="1">
    <location>
        <begin position="18"/>
        <end position="30"/>
    </location>
</feature>
<feature type="region of interest" description="Disordered" evidence="1">
    <location>
        <begin position="145"/>
        <end position="175"/>
    </location>
</feature>
<feature type="compositionally biased region" description="Acidic residues" evidence="1">
    <location>
        <begin position="31"/>
        <end position="43"/>
    </location>
</feature>
<feature type="region of interest" description="Disordered" evidence="1">
    <location>
        <begin position="286"/>
        <end position="386"/>
    </location>
</feature>
<name>A0AAF0DP64_9EURO</name>
<keyword evidence="3" id="KW-1185">Reference proteome</keyword>
<sequence length="386" mass="42394">MPQWGRPPGARMGRSKRGGKDRWNESHVEELGSDEDSDGEEGVPLDPRIARSRQQRDQLRLTGSADVINEEPSEIDEDSSDDEHNEYALDEAYQDSTVAYAIQLAMKDKEEQLVERALERIKRAQILGKSKVKLSQRELEALERRRKNEAAKGLRGNKAGRAKGNPLSSPRSNAQWLHEAAYASATEAHSGYYASTVQTSQPRPRTPSVQSLRMQQPGTPPRIPGAYHLQDDPSSRPPSSGRGQPLLRPLPDDPQWVPRSRSSSNAVPIPPSYASYVPAQVITFDPRYPMSANPGYNLSTAPDAMYQPSYRPASRDSYADRTAVNPGAVQTVADADSPKRNSSGSGSDGSDNGVQVDVPKESAATRGRKTNGTPNGKSTRSRRKRK</sequence>
<proteinExistence type="predicted"/>
<dbReference type="EMBL" id="CP120630">
    <property type="protein sequence ID" value="WEW60335.1"/>
    <property type="molecule type" value="Genomic_DNA"/>
</dbReference>
<evidence type="ECO:0000256" key="1">
    <source>
        <dbReference type="SAM" id="MobiDB-lite"/>
    </source>
</evidence>
<organism evidence="2 3">
    <name type="scientific">Emydomyces testavorans</name>
    <dbReference type="NCBI Taxonomy" id="2070801"/>
    <lineage>
        <taxon>Eukaryota</taxon>
        <taxon>Fungi</taxon>
        <taxon>Dikarya</taxon>
        <taxon>Ascomycota</taxon>
        <taxon>Pezizomycotina</taxon>
        <taxon>Eurotiomycetes</taxon>
        <taxon>Eurotiomycetidae</taxon>
        <taxon>Onygenales</taxon>
        <taxon>Nannizziopsiaceae</taxon>
        <taxon>Emydomyces</taxon>
    </lineage>
</organism>
<dbReference type="Proteomes" id="UP001219355">
    <property type="component" value="Chromosome 4"/>
</dbReference>
<dbReference type="AlphaFoldDB" id="A0AAF0DP64"/>
<feature type="compositionally biased region" description="Acidic residues" evidence="1">
    <location>
        <begin position="68"/>
        <end position="92"/>
    </location>
</feature>
<evidence type="ECO:0008006" key="4">
    <source>
        <dbReference type="Google" id="ProtNLM"/>
    </source>
</evidence>
<evidence type="ECO:0000313" key="2">
    <source>
        <dbReference type="EMBL" id="WEW60335.1"/>
    </source>
</evidence>
<gene>
    <name evidence="2" type="ORF">PRK78_005820</name>
</gene>
<reference evidence="2" key="1">
    <citation type="submission" date="2023-03" db="EMBL/GenBank/DDBJ databases">
        <title>Emydomyces testavorans Genome Sequence.</title>
        <authorList>
            <person name="Hoyer L."/>
        </authorList>
    </citation>
    <scope>NUCLEOTIDE SEQUENCE</scope>
    <source>
        <strain evidence="2">16-2883</strain>
    </source>
</reference>
<evidence type="ECO:0000313" key="3">
    <source>
        <dbReference type="Proteomes" id="UP001219355"/>
    </source>
</evidence>
<feature type="region of interest" description="Disordered" evidence="1">
    <location>
        <begin position="1"/>
        <end position="92"/>
    </location>
</feature>
<feature type="compositionally biased region" description="Low complexity" evidence="1">
    <location>
        <begin position="341"/>
        <end position="353"/>
    </location>
</feature>
<feature type="region of interest" description="Disordered" evidence="1">
    <location>
        <begin position="193"/>
        <end position="272"/>
    </location>
</feature>
<feature type="compositionally biased region" description="Polar residues" evidence="1">
    <location>
        <begin position="193"/>
        <end position="217"/>
    </location>
</feature>
<accession>A0AAF0DP64</accession>